<feature type="domain" description="Aminotransferase class I/classII large" evidence="7">
    <location>
        <begin position="32"/>
        <end position="367"/>
    </location>
</feature>
<comment type="pathway">
    <text evidence="2">Lipid metabolism.</text>
</comment>
<evidence type="ECO:0000256" key="2">
    <source>
        <dbReference type="ARBA" id="ARBA00005189"/>
    </source>
</evidence>
<evidence type="ECO:0000256" key="1">
    <source>
        <dbReference type="ARBA" id="ARBA00001933"/>
    </source>
</evidence>
<evidence type="ECO:0000256" key="4">
    <source>
        <dbReference type="ARBA" id="ARBA00022679"/>
    </source>
</evidence>
<dbReference type="GO" id="GO:0016740">
    <property type="term" value="F:transferase activity"/>
    <property type="evidence" value="ECO:0007669"/>
    <property type="project" value="UniProtKB-KW"/>
</dbReference>
<dbReference type="InterPro" id="IPR015422">
    <property type="entry name" value="PyrdxlP-dep_Trfase_small"/>
</dbReference>
<dbReference type="PANTHER" id="PTHR13693">
    <property type="entry name" value="CLASS II AMINOTRANSFERASE/8-AMINO-7-OXONONANOATE SYNTHASE"/>
    <property type="match status" value="1"/>
</dbReference>
<dbReference type="InterPro" id="IPR001917">
    <property type="entry name" value="Aminotrans_II_pyridoxalP_BS"/>
</dbReference>
<dbReference type="Pfam" id="PF00155">
    <property type="entry name" value="Aminotran_1_2"/>
    <property type="match status" value="1"/>
</dbReference>
<name>A0A316HCP2_9SPHI</name>
<gene>
    <name evidence="8" type="ORF">LX99_02128</name>
</gene>
<evidence type="ECO:0000313" key="9">
    <source>
        <dbReference type="Proteomes" id="UP000245678"/>
    </source>
</evidence>
<accession>A0A316HCP2</accession>
<dbReference type="InterPro" id="IPR015424">
    <property type="entry name" value="PyrdxlP-dep_Trfase"/>
</dbReference>
<comment type="similarity">
    <text evidence="3">Belongs to the class-II pyridoxal-phosphate-dependent aminotransferase family. BioF subfamily.</text>
</comment>
<evidence type="ECO:0000256" key="6">
    <source>
        <dbReference type="RuleBase" id="RU003693"/>
    </source>
</evidence>
<comment type="caution">
    <text evidence="8">The sequence shown here is derived from an EMBL/GenBank/DDBJ whole genome shotgun (WGS) entry which is preliminary data.</text>
</comment>
<dbReference type="InterPro" id="IPR050087">
    <property type="entry name" value="AON_synthase_class-II"/>
</dbReference>
<reference evidence="8 9" key="1">
    <citation type="submission" date="2018-05" db="EMBL/GenBank/DDBJ databases">
        <title>Genomic Encyclopedia of Archaeal and Bacterial Type Strains, Phase II (KMG-II): from individual species to whole genera.</title>
        <authorList>
            <person name="Goeker M."/>
        </authorList>
    </citation>
    <scope>NUCLEOTIDE SEQUENCE [LARGE SCALE GENOMIC DNA]</scope>
    <source>
        <strain evidence="8 9">DSM 19975</strain>
    </source>
</reference>
<evidence type="ECO:0000256" key="5">
    <source>
        <dbReference type="ARBA" id="ARBA00022898"/>
    </source>
</evidence>
<dbReference type="PANTHER" id="PTHR13693:SF77">
    <property type="entry name" value="8-AMINO-7-OXONONANOATE SYNTHASE"/>
    <property type="match status" value="1"/>
</dbReference>
<proteinExistence type="inferred from homology"/>
<keyword evidence="5 6" id="KW-0663">Pyridoxal phosphate</keyword>
<dbReference type="InterPro" id="IPR004839">
    <property type="entry name" value="Aminotransferase_I/II_large"/>
</dbReference>
<dbReference type="EMBL" id="QGHA01000003">
    <property type="protein sequence ID" value="PWK78288.1"/>
    <property type="molecule type" value="Genomic_DNA"/>
</dbReference>
<dbReference type="PROSITE" id="PS00599">
    <property type="entry name" value="AA_TRANSFER_CLASS_2"/>
    <property type="match status" value="1"/>
</dbReference>
<keyword evidence="4" id="KW-0808">Transferase</keyword>
<dbReference type="Proteomes" id="UP000245678">
    <property type="component" value="Unassembled WGS sequence"/>
</dbReference>
<dbReference type="Gene3D" id="3.90.1150.10">
    <property type="entry name" value="Aspartate Aminotransferase, domain 1"/>
    <property type="match status" value="1"/>
</dbReference>
<keyword evidence="9" id="KW-1185">Reference proteome</keyword>
<dbReference type="SUPFAM" id="SSF53383">
    <property type="entry name" value="PLP-dependent transferases"/>
    <property type="match status" value="1"/>
</dbReference>
<sequence>MKQAEDFLIFKLAERQQAGNYRALKSESGLADFCSNDYLGFARSEALKQSIAAETANHPLSLNGSAGSRLLYGNIQYAEELEKQIADWHESEAGLLFNSGYDANLGLISSLAQRGDTLILDDLVHASIIDGARLSYANRYSFKHNNPESLENKLKLAKGNCYVIIESVYSMDGDTPPLHEIVALTEKYNAALIVDEAHAVGLYPKGLVHNLNLQQRVFARVVTFGKALGSHGAAVLGSNNLRNYLINFARPFIYTTAAPFHQLAAVKMAYGLLETSADNMRELRNNICLFKDKIKPGKDFTLIESNSAIQCILLGSNQLARQAANQLQINGLDVRAILSPTVATGTERIRICLHSFNTENELTLLADTLKNLAQVHA</sequence>
<evidence type="ECO:0000256" key="3">
    <source>
        <dbReference type="ARBA" id="ARBA00010008"/>
    </source>
</evidence>
<protein>
    <submittedName>
        <fullName evidence="8">8-amino-7-oxononanoate synthase</fullName>
    </submittedName>
</protein>
<dbReference type="AlphaFoldDB" id="A0A316HCP2"/>
<dbReference type="GO" id="GO:0030170">
    <property type="term" value="F:pyridoxal phosphate binding"/>
    <property type="evidence" value="ECO:0007669"/>
    <property type="project" value="InterPro"/>
</dbReference>
<evidence type="ECO:0000313" key="8">
    <source>
        <dbReference type="EMBL" id="PWK78288.1"/>
    </source>
</evidence>
<dbReference type="InterPro" id="IPR015421">
    <property type="entry name" value="PyrdxlP-dep_Trfase_major"/>
</dbReference>
<dbReference type="GO" id="GO:0009102">
    <property type="term" value="P:biotin biosynthetic process"/>
    <property type="evidence" value="ECO:0007669"/>
    <property type="project" value="TreeGrafter"/>
</dbReference>
<dbReference type="Gene3D" id="3.40.640.10">
    <property type="entry name" value="Type I PLP-dependent aspartate aminotransferase-like (Major domain)"/>
    <property type="match status" value="1"/>
</dbReference>
<comment type="cofactor">
    <cofactor evidence="1 6">
        <name>pyridoxal 5'-phosphate</name>
        <dbReference type="ChEBI" id="CHEBI:597326"/>
    </cofactor>
</comment>
<organism evidence="8 9">
    <name type="scientific">Mucilaginibacter oryzae</name>
    <dbReference type="NCBI Taxonomy" id="468058"/>
    <lineage>
        <taxon>Bacteria</taxon>
        <taxon>Pseudomonadati</taxon>
        <taxon>Bacteroidota</taxon>
        <taxon>Sphingobacteriia</taxon>
        <taxon>Sphingobacteriales</taxon>
        <taxon>Sphingobacteriaceae</taxon>
        <taxon>Mucilaginibacter</taxon>
    </lineage>
</organism>
<evidence type="ECO:0000259" key="7">
    <source>
        <dbReference type="Pfam" id="PF00155"/>
    </source>
</evidence>